<organism evidence="3">
    <name type="scientific">Schistocephalus solidus</name>
    <name type="common">Tapeworm</name>
    <dbReference type="NCBI Taxonomy" id="70667"/>
    <lineage>
        <taxon>Eukaryota</taxon>
        <taxon>Metazoa</taxon>
        <taxon>Spiralia</taxon>
        <taxon>Lophotrochozoa</taxon>
        <taxon>Platyhelminthes</taxon>
        <taxon>Cestoda</taxon>
        <taxon>Eucestoda</taxon>
        <taxon>Diphyllobothriidea</taxon>
        <taxon>Diphyllobothriidae</taxon>
        <taxon>Schistocephalus</taxon>
    </lineage>
</organism>
<proteinExistence type="predicted"/>
<evidence type="ECO:0000313" key="1">
    <source>
        <dbReference type="EMBL" id="VDM01688.1"/>
    </source>
</evidence>
<keyword evidence="2" id="KW-1185">Reference proteome</keyword>
<evidence type="ECO:0000313" key="2">
    <source>
        <dbReference type="Proteomes" id="UP000275846"/>
    </source>
</evidence>
<dbReference type="WBParaSite" id="SSLN_0001587601-mRNA-1">
    <property type="protein sequence ID" value="SSLN_0001587601-mRNA-1"/>
    <property type="gene ID" value="SSLN_0001587601"/>
</dbReference>
<dbReference type="Proteomes" id="UP000275846">
    <property type="component" value="Unassembled WGS sequence"/>
</dbReference>
<sequence>MYCKQFTSTSTEKYFKVSAAQVQNISSTWQIAIQTRAVRKRLRKYLSLLEQSHFDLANPRFALNNPITVFIDESWADKKLAIEELLFRSTDSETELALWNRGPTHGERIKSFLNEFVRTPLVNVVTVNFSPHLLSTVDFFTYFGSHHLPELRSLNLSLYHAPDLLRTVNVEMEVDCFPSLKEARIFFAGSYCYSCFCAVLYYLRNTAQLTLLGCALSMCVTSCCPRENNFSFLNLRKLRTSIRLLLPEEWHQGIQFPRLERLVLHCSMVSDYQQNKWKYKSLFPGAQIHFYLPKPYGDTDLNDWESRYLQNRVDMTLTLADTDGPSSRVRFVSCSEFYLTDDRIFPLSLKEVHLQFYPEQSISRRSKAFESSYIEDMILRADGAISHLRCSSISVEERRTTTLFQDFVTVARLKFLPFLTAQRHTLVSLDLSADLLHDCLNDQQALNQILSLRGQLKSVRELVANSASVLRSRPFIIAILSWAVRKRLRKHLSRLDQSKFDLAFPAFALNNPINVFLDDNWILEKQRLERLLVRRNGFVTQLALWDGGPMCGEGIKGFLDYFHKRPFVNLVAIDFTAQCLSVADFFIYFGDHQMPQLRRLSLSLYHVPGLLVPAGVDMEAGYFMSLDDANIRFTEHWCHSCYFAVLHHLRNTSHLALLDDHLFVEKNSCLLKHSHVSFPNLRQLRLSLKSFLLSEEHMVHHFPALEIVFLEWFQLDGYLRNLANCNSLFPTARVHFSVHKDCRVFGWHRCGACTLQPSARNELAFASSPDYTTGTAEPVVNFCGCSELYLSDDRIFPLSLKEVYLQFYLEPIIRRSDLPLRRSAIEEVLLKADCGVSHLQCLLCSVSDYALETLTQGVGTAARLKFLPLLAAHRYTLTSLEISADLVFGCLTDQHALQRVVSLRGQLPTLRVLVISSETGLGIYLLDIIRISGAELKPFLEMFPCITEVEVQRANHIRRTKLGDICAVCPRLQILRCYLCGYGQDCATEPNPPYRLDTLHWSLDGDFTADHLNTLPDGRPIELVSADSPRDGDLVPLCPQLFSKIWSSIMRVNYFHD</sequence>
<reference evidence="3" key="1">
    <citation type="submission" date="2016-06" db="UniProtKB">
        <authorList>
            <consortium name="WormBaseParasite"/>
        </authorList>
    </citation>
    <scope>IDENTIFICATION</scope>
</reference>
<reference evidence="1 2" key="2">
    <citation type="submission" date="2018-11" db="EMBL/GenBank/DDBJ databases">
        <authorList>
            <consortium name="Pathogen Informatics"/>
        </authorList>
    </citation>
    <scope>NUCLEOTIDE SEQUENCE [LARGE SCALE GENOMIC DNA]</scope>
    <source>
        <strain evidence="1 2">NST_G2</strain>
    </source>
</reference>
<gene>
    <name evidence="1" type="ORF">SSLN_LOCUS15302</name>
</gene>
<dbReference type="AlphaFoldDB" id="A0A183TFQ4"/>
<dbReference type="SUPFAM" id="SSF52047">
    <property type="entry name" value="RNI-like"/>
    <property type="match status" value="1"/>
</dbReference>
<evidence type="ECO:0000313" key="3">
    <source>
        <dbReference type="WBParaSite" id="SSLN_0001587601-mRNA-1"/>
    </source>
</evidence>
<dbReference type="EMBL" id="UYSU01039792">
    <property type="protein sequence ID" value="VDM01688.1"/>
    <property type="molecule type" value="Genomic_DNA"/>
</dbReference>
<name>A0A183TFQ4_SCHSO</name>
<protein>
    <submittedName>
        <fullName evidence="3">DUF4206 domain-containing protein</fullName>
    </submittedName>
</protein>
<accession>A0A183TFQ4</accession>